<keyword evidence="3" id="KW-1185">Reference proteome</keyword>
<evidence type="ECO:0000256" key="1">
    <source>
        <dbReference type="SAM" id="MobiDB-lite"/>
    </source>
</evidence>
<comment type="caution">
    <text evidence="2">The sequence shown here is derived from an EMBL/GenBank/DDBJ whole genome shotgun (WGS) entry which is preliminary data.</text>
</comment>
<accession>A0A9J6CUU3</accession>
<evidence type="ECO:0000313" key="2">
    <source>
        <dbReference type="EMBL" id="KAH7934430.1"/>
    </source>
</evidence>
<gene>
    <name evidence="2" type="ORF">HPB51_029187</name>
</gene>
<protein>
    <submittedName>
        <fullName evidence="2">Uncharacterized protein</fullName>
    </submittedName>
</protein>
<organism evidence="2 3">
    <name type="scientific">Rhipicephalus microplus</name>
    <name type="common">Cattle tick</name>
    <name type="synonym">Boophilus microplus</name>
    <dbReference type="NCBI Taxonomy" id="6941"/>
    <lineage>
        <taxon>Eukaryota</taxon>
        <taxon>Metazoa</taxon>
        <taxon>Ecdysozoa</taxon>
        <taxon>Arthropoda</taxon>
        <taxon>Chelicerata</taxon>
        <taxon>Arachnida</taxon>
        <taxon>Acari</taxon>
        <taxon>Parasitiformes</taxon>
        <taxon>Ixodida</taxon>
        <taxon>Ixodoidea</taxon>
        <taxon>Ixodidae</taxon>
        <taxon>Rhipicephalinae</taxon>
        <taxon>Rhipicephalus</taxon>
        <taxon>Boophilus</taxon>
    </lineage>
</organism>
<feature type="region of interest" description="Disordered" evidence="1">
    <location>
        <begin position="166"/>
        <end position="202"/>
    </location>
</feature>
<reference evidence="2" key="1">
    <citation type="journal article" date="2020" name="Cell">
        <title>Large-Scale Comparative Analyses of Tick Genomes Elucidate Their Genetic Diversity and Vector Capacities.</title>
        <authorList>
            <consortium name="Tick Genome and Microbiome Consortium (TIGMIC)"/>
            <person name="Jia N."/>
            <person name="Wang J."/>
            <person name="Shi W."/>
            <person name="Du L."/>
            <person name="Sun Y."/>
            <person name="Zhan W."/>
            <person name="Jiang J.F."/>
            <person name="Wang Q."/>
            <person name="Zhang B."/>
            <person name="Ji P."/>
            <person name="Bell-Sakyi L."/>
            <person name="Cui X.M."/>
            <person name="Yuan T.T."/>
            <person name="Jiang B.G."/>
            <person name="Yang W.F."/>
            <person name="Lam T.T."/>
            <person name="Chang Q.C."/>
            <person name="Ding S.J."/>
            <person name="Wang X.J."/>
            <person name="Zhu J.G."/>
            <person name="Ruan X.D."/>
            <person name="Zhao L."/>
            <person name="Wei J.T."/>
            <person name="Ye R.Z."/>
            <person name="Que T.C."/>
            <person name="Du C.H."/>
            <person name="Zhou Y.H."/>
            <person name="Cheng J.X."/>
            <person name="Dai P.F."/>
            <person name="Guo W.B."/>
            <person name="Han X.H."/>
            <person name="Huang E.J."/>
            <person name="Li L.F."/>
            <person name="Wei W."/>
            <person name="Gao Y.C."/>
            <person name="Liu J.Z."/>
            <person name="Shao H.Z."/>
            <person name="Wang X."/>
            <person name="Wang C.C."/>
            <person name="Yang T.C."/>
            <person name="Huo Q.B."/>
            <person name="Li W."/>
            <person name="Chen H.Y."/>
            <person name="Chen S.E."/>
            <person name="Zhou L.G."/>
            <person name="Ni X.B."/>
            <person name="Tian J.H."/>
            <person name="Sheng Y."/>
            <person name="Liu T."/>
            <person name="Pan Y.S."/>
            <person name="Xia L.Y."/>
            <person name="Li J."/>
            <person name="Zhao F."/>
            <person name="Cao W.C."/>
        </authorList>
    </citation>
    <scope>NUCLEOTIDE SEQUENCE</scope>
    <source>
        <strain evidence="2">Rmic-2018</strain>
    </source>
</reference>
<evidence type="ECO:0000313" key="3">
    <source>
        <dbReference type="Proteomes" id="UP000821866"/>
    </source>
</evidence>
<proteinExistence type="predicted"/>
<dbReference type="Proteomes" id="UP000821866">
    <property type="component" value="Unassembled WGS sequence"/>
</dbReference>
<dbReference type="EMBL" id="JABSTU010006471">
    <property type="protein sequence ID" value="KAH7934430.1"/>
    <property type="molecule type" value="Genomic_DNA"/>
</dbReference>
<dbReference type="AlphaFoldDB" id="A0A9J6CUU3"/>
<reference evidence="2" key="2">
    <citation type="submission" date="2021-09" db="EMBL/GenBank/DDBJ databases">
        <authorList>
            <person name="Jia N."/>
            <person name="Wang J."/>
            <person name="Shi W."/>
            <person name="Du L."/>
            <person name="Sun Y."/>
            <person name="Zhan W."/>
            <person name="Jiang J."/>
            <person name="Wang Q."/>
            <person name="Zhang B."/>
            <person name="Ji P."/>
            <person name="Sakyi L.B."/>
            <person name="Cui X."/>
            <person name="Yuan T."/>
            <person name="Jiang B."/>
            <person name="Yang W."/>
            <person name="Lam T.T.-Y."/>
            <person name="Chang Q."/>
            <person name="Ding S."/>
            <person name="Wang X."/>
            <person name="Zhu J."/>
            <person name="Ruan X."/>
            <person name="Zhao L."/>
            <person name="Wei J."/>
            <person name="Que T."/>
            <person name="Du C."/>
            <person name="Cheng J."/>
            <person name="Dai P."/>
            <person name="Han X."/>
            <person name="Huang E."/>
            <person name="Gao Y."/>
            <person name="Liu J."/>
            <person name="Shao H."/>
            <person name="Ye R."/>
            <person name="Li L."/>
            <person name="Wei W."/>
            <person name="Wang X."/>
            <person name="Wang C."/>
            <person name="Huo Q."/>
            <person name="Li W."/>
            <person name="Guo W."/>
            <person name="Chen H."/>
            <person name="Chen S."/>
            <person name="Zhou L."/>
            <person name="Zhou L."/>
            <person name="Ni X."/>
            <person name="Tian J."/>
            <person name="Zhou Y."/>
            <person name="Sheng Y."/>
            <person name="Liu T."/>
            <person name="Pan Y."/>
            <person name="Xia L."/>
            <person name="Li J."/>
            <person name="Zhao F."/>
            <person name="Cao W."/>
        </authorList>
    </citation>
    <scope>NUCLEOTIDE SEQUENCE</scope>
    <source>
        <strain evidence="2">Rmic-2018</strain>
        <tissue evidence="2">Larvae</tissue>
    </source>
</reference>
<name>A0A9J6CUU3_RHIMP</name>
<sequence>MPDVSSGSCASACIWRARRLCWTIFQQPPASLSVLSQRVVSSSILSPDEVSASGCWEKELETAGSVAGLAVFASGVCAATEGRASAFAIDHGVSCSLEIVVEAVKCSIETERVIGRTALALRLRKRTLDGLVDGCSWLMVGKTRLDRYGPNRGGCLGTASELQRRGQRQRANAQQSLAACDEERGNVVDSQLGSGHGGTRRS</sequence>